<accession>A0A8S1X7N7</accession>
<evidence type="ECO:0000256" key="7">
    <source>
        <dbReference type="ARBA" id="ARBA00048383"/>
    </source>
</evidence>
<keyword evidence="6" id="KW-0406">Ion transport</keyword>
<evidence type="ECO:0000256" key="6">
    <source>
        <dbReference type="ARBA" id="ARBA00023065"/>
    </source>
</evidence>
<dbReference type="Pfam" id="PF00006">
    <property type="entry name" value="ATP-synt_ab"/>
    <property type="match status" value="1"/>
</dbReference>
<evidence type="ECO:0000259" key="11">
    <source>
        <dbReference type="Pfam" id="PF22919"/>
    </source>
</evidence>
<evidence type="ECO:0000259" key="8">
    <source>
        <dbReference type="Pfam" id="PF00006"/>
    </source>
</evidence>
<dbReference type="NCBIfam" id="NF003220">
    <property type="entry name" value="PRK04192.1"/>
    <property type="match status" value="1"/>
</dbReference>
<dbReference type="InterPro" id="IPR031686">
    <property type="entry name" value="ATP-synth_a_Xtn"/>
</dbReference>
<dbReference type="Pfam" id="PF22919">
    <property type="entry name" value="ATP-synt_VA_C"/>
    <property type="match status" value="1"/>
</dbReference>
<evidence type="ECO:0000313" key="13">
    <source>
        <dbReference type="Proteomes" id="UP000683925"/>
    </source>
</evidence>
<organism evidence="12 13">
    <name type="scientific">Paramecium octaurelia</name>
    <dbReference type="NCBI Taxonomy" id="43137"/>
    <lineage>
        <taxon>Eukaryota</taxon>
        <taxon>Sar</taxon>
        <taxon>Alveolata</taxon>
        <taxon>Ciliophora</taxon>
        <taxon>Intramacronucleata</taxon>
        <taxon>Oligohymenophorea</taxon>
        <taxon>Peniculida</taxon>
        <taxon>Parameciidae</taxon>
        <taxon>Paramecium</taxon>
    </lineage>
</organism>
<evidence type="ECO:0000256" key="4">
    <source>
        <dbReference type="ARBA" id="ARBA00022840"/>
    </source>
</evidence>
<keyword evidence="2" id="KW-0813">Transport</keyword>
<reference evidence="12" key="1">
    <citation type="submission" date="2021-01" db="EMBL/GenBank/DDBJ databases">
        <authorList>
            <consortium name="Genoscope - CEA"/>
            <person name="William W."/>
        </authorList>
    </citation>
    <scope>NUCLEOTIDE SEQUENCE</scope>
</reference>
<dbReference type="InterPro" id="IPR004100">
    <property type="entry name" value="ATPase_F1/V1/A1_a/bsu_N"/>
</dbReference>
<evidence type="ECO:0000256" key="5">
    <source>
        <dbReference type="ARBA" id="ARBA00022967"/>
    </source>
</evidence>
<feature type="domain" description="ATPase F1/V1/A1 complex alpha/beta subunit nucleotide-binding" evidence="8">
    <location>
        <begin position="232"/>
        <end position="457"/>
    </location>
</feature>
<dbReference type="InterPro" id="IPR000194">
    <property type="entry name" value="ATPase_F1/V1/A1_a/bsu_nucl-bd"/>
</dbReference>
<keyword evidence="13" id="KW-1185">Reference proteome</keyword>
<comment type="catalytic activity">
    <reaction evidence="7">
        <text>ATP + H2O + 4 H(+)(in) = ADP + phosphate + 5 H(+)(out)</text>
        <dbReference type="Rhea" id="RHEA:57720"/>
        <dbReference type="ChEBI" id="CHEBI:15377"/>
        <dbReference type="ChEBI" id="CHEBI:15378"/>
        <dbReference type="ChEBI" id="CHEBI:30616"/>
        <dbReference type="ChEBI" id="CHEBI:43474"/>
        <dbReference type="ChEBI" id="CHEBI:456216"/>
        <dbReference type="EC" id="7.1.2.2"/>
    </reaction>
</comment>
<evidence type="ECO:0000256" key="2">
    <source>
        <dbReference type="ARBA" id="ARBA00022448"/>
    </source>
</evidence>
<evidence type="ECO:0000313" key="12">
    <source>
        <dbReference type="EMBL" id="CAD8194906.1"/>
    </source>
</evidence>
<feature type="domain" description="ATPase F1/V1/A1 complex alpha/beta subunit N-terminal" evidence="9">
    <location>
        <begin position="23"/>
        <end position="84"/>
    </location>
</feature>
<evidence type="ECO:0000259" key="9">
    <source>
        <dbReference type="Pfam" id="PF02874"/>
    </source>
</evidence>
<feature type="domain" description="ATPsynthase alpha/beta subunit barrel-sandwich" evidence="10">
    <location>
        <begin position="127"/>
        <end position="214"/>
    </location>
</feature>
<evidence type="ECO:0000256" key="3">
    <source>
        <dbReference type="ARBA" id="ARBA00022741"/>
    </source>
</evidence>
<dbReference type="Proteomes" id="UP000683925">
    <property type="component" value="Unassembled WGS sequence"/>
</dbReference>
<name>A0A8S1X7N7_PAROT</name>
<dbReference type="EMBL" id="CAJJDP010000108">
    <property type="protein sequence ID" value="CAD8194906.1"/>
    <property type="molecule type" value="Genomic_DNA"/>
</dbReference>
<dbReference type="FunFam" id="2.40.30.20:FF:000009">
    <property type="entry name" value="V-type proton ATPase catalytic subunit A"/>
    <property type="match status" value="1"/>
</dbReference>
<dbReference type="InterPro" id="IPR022878">
    <property type="entry name" value="V-ATPase_asu"/>
</dbReference>
<comment type="caution">
    <text evidence="12">The sequence shown here is derived from an EMBL/GenBank/DDBJ whole genome shotgun (WGS) entry which is preliminary data.</text>
</comment>
<dbReference type="PANTHER" id="PTHR43607">
    <property type="entry name" value="V-TYPE PROTON ATPASE CATALYTIC SUBUNIT A"/>
    <property type="match status" value="1"/>
</dbReference>
<dbReference type="FunFam" id="1.10.1140.10:FF:000002">
    <property type="entry name" value="V-type proton ATPase catalytic subunit A"/>
    <property type="match status" value="1"/>
</dbReference>
<dbReference type="AlphaFoldDB" id="A0A8S1X7N7"/>
<evidence type="ECO:0000256" key="1">
    <source>
        <dbReference type="ARBA" id="ARBA00008936"/>
    </source>
</evidence>
<evidence type="ECO:0008006" key="14">
    <source>
        <dbReference type="Google" id="ProtNLM"/>
    </source>
</evidence>
<protein>
    <recommendedName>
        <fullName evidence="14">H(+)-transporting two-sector ATPase</fullName>
    </recommendedName>
</protein>
<dbReference type="GO" id="GO:0005524">
    <property type="term" value="F:ATP binding"/>
    <property type="evidence" value="ECO:0007669"/>
    <property type="project" value="UniProtKB-KW"/>
</dbReference>
<dbReference type="GO" id="GO:0046961">
    <property type="term" value="F:proton-transporting ATPase activity, rotational mechanism"/>
    <property type="evidence" value="ECO:0007669"/>
    <property type="project" value="InterPro"/>
</dbReference>
<dbReference type="OMA" id="NTFNDYD"/>
<dbReference type="GO" id="GO:0046034">
    <property type="term" value="P:ATP metabolic process"/>
    <property type="evidence" value="ECO:0007669"/>
    <property type="project" value="InterPro"/>
</dbReference>
<dbReference type="Pfam" id="PF16886">
    <property type="entry name" value="ATP-synt_ab_Xtn"/>
    <property type="match status" value="1"/>
</dbReference>
<sequence>MIQQQYPPSLEEIDEKESSYGKILSIDGPLITVENMPKAEIFEVVRLGQKKLVGEIIKLKDSTTFIQCFEDTSGLSVDDPVIRTRSPFSIELGPGIFTQVFDGIQRRLQINQDGSFFYGPGDINSAGLDHDRIWEFKPSPNVKEGKMIYGGDIYGSVFENNLFDEHRIMVNPQVQGRVTYIAPEGNYTLRDKVLEVEQDGIINQYGMSQFWPVRQQRPILQKLEGNAPLVTGIRVLDGLYPSVQGGTCCASVSSIGGKIFISQSTSKNSNSNCNIYVGCGENESDIFRVIDEFYDQKIPIKDHQESITQKTCLIANSSKMTMPSTEISVFTGITIGEYFRDMGFNVSFIIDSTNQWIHAVNQIQEKMGEILSAEAQSQVLTAKLGQIYNRAGRVKCLGSPDRIGSITMVGIATQSEGDWANPATISTINNSQVFWLFDKRLSQRNHFPTLDWISSNSKYDQLLDPYYSSINPEFNHLKAKLKQILSEELELINIIQLGETPLSEEQQLSLEMIQIIREQFIYQNTFNDYDDNCTLLKTIGMMKCIATFYECAQKVLVESSKDENITWNVLKQKVKDQIYKLNGMKFYKIKKSEIEMYFSSFANEIQFAFENQQEG</sequence>
<gene>
    <name evidence="12" type="ORF">POCTA_138.1.T1080012</name>
</gene>
<dbReference type="Pfam" id="PF02874">
    <property type="entry name" value="ATP-synt_ab_N"/>
    <property type="match status" value="1"/>
</dbReference>
<keyword evidence="4" id="KW-0067">ATP-binding</keyword>
<proteinExistence type="inferred from homology"/>
<feature type="domain" description="ATP synthase A/B type C-terminal" evidence="11">
    <location>
        <begin position="465"/>
        <end position="563"/>
    </location>
</feature>
<dbReference type="CDD" id="cd18111">
    <property type="entry name" value="ATP-synt_V_A-type_alpha_C"/>
    <property type="match status" value="1"/>
</dbReference>
<dbReference type="PANTHER" id="PTHR43607:SF1">
    <property type="entry name" value="H(+)-TRANSPORTING TWO-SECTOR ATPASE"/>
    <property type="match status" value="1"/>
</dbReference>
<dbReference type="FunFam" id="2.40.50.100:FF:000008">
    <property type="entry name" value="V-type proton ATPase catalytic subunit A"/>
    <property type="match status" value="1"/>
</dbReference>
<dbReference type="OrthoDB" id="10302487at2759"/>
<dbReference type="CDD" id="cd01134">
    <property type="entry name" value="V_A-ATPase_A"/>
    <property type="match status" value="1"/>
</dbReference>
<dbReference type="InterPro" id="IPR055190">
    <property type="entry name" value="ATP-synt_VA_C"/>
</dbReference>
<comment type="similarity">
    <text evidence="1">Belongs to the ATPase alpha/beta chains family.</text>
</comment>
<keyword evidence="3" id="KW-0547">Nucleotide-binding</keyword>
<keyword evidence="5" id="KW-1278">Translocase</keyword>
<evidence type="ECO:0000259" key="10">
    <source>
        <dbReference type="Pfam" id="PF16886"/>
    </source>
</evidence>